<dbReference type="InterPro" id="IPR052747">
    <property type="entry name" value="TA_system_RelE_toxin"/>
</dbReference>
<name>A0A235BYE7_UNCW3</name>
<organism evidence="2 3">
    <name type="scientific">candidate division WOR-3 bacterium JGI_Cruoil_03_51_56</name>
    <dbReference type="NCBI Taxonomy" id="1973747"/>
    <lineage>
        <taxon>Bacteria</taxon>
        <taxon>Bacteria division WOR-3</taxon>
    </lineage>
</organism>
<evidence type="ECO:0000313" key="2">
    <source>
        <dbReference type="EMBL" id="OYD17226.1"/>
    </source>
</evidence>
<proteinExistence type="predicted"/>
<comment type="caution">
    <text evidence="2">The sequence shown here is derived from an EMBL/GenBank/DDBJ whole genome shotgun (WGS) entry which is preliminary data.</text>
</comment>
<dbReference type="InterPro" id="IPR007712">
    <property type="entry name" value="RelE/ParE_toxin"/>
</dbReference>
<sequence length="87" mass="10521">MNSYELRWKSSAERDLRKTDLQQISRIIKAVESLADNPFPPQHRKLRGSEHAYRIRVGDYRVIYHVDTGTRNVTVYHVRHRREAYRR</sequence>
<dbReference type="SUPFAM" id="SSF143011">
    <property type="entry name" value="RelE-like"/>
    <property type="match status" value="1"/>
</dbReference>
<dbReference type="AlphaFoldDB" id="A0A235BYE7"/>
<dbReference type="Pfam" id="PF05016">
    <property type="entry name" value="ParE_toxin"/>
    <property type="match status" value="1"/>
</dbReference>
<protein>
    <submittedName>
        <fullName evidence="2">Type II toxin-antitoxin system mRNA interferase toxin, RelE/StbE family</fullName>
    </submittedName>
</protein>
<evidence type="ECO:0000313" key="3">
    <source>
        <dbReference type="Proteomes" id="UP000215559"/>
    </source>
</evidence>
<evidence type="ECO:0000256" key="1">
    <source>
        <dbReference type="ARBA" id="ARBA00022649"/>
    </source>
</evidence>
<dbReference type="Gene3D" id="3.30.2310.20">
    <property type="entry name" value="RelE-like"/>
    <property type="match status" value="1"/>
</dbReference>
<dbReference type="EMBL" id="NOZP01000014">
    <property type="protein sequence ID" value="OYD17226.1"/>
    <property type="molecule type" value="Genomic_DNA"/>
</dbReference>
<dbReference type="Proteomes" id="UP000215559">
    <property type="component" value="Unassembled WGS sequence"/>
</dbReference>
<dbReference type="PANTHER" id="PTHR38813">
    <property type="match status" value="1"/>
</dbReference>
<dbReference type="InterPro" id="IPR035093">
    <property type="entry name" value="RelE/ParE_toxin_dom_sf"/>
</dbReference>
<reference evidence="2 3" key="1">
    <citation type="submission" date="2017-07" db="EMBL/GenBank/DDBJ databases">
        <title>Recovery of genomes from metagenomes via a dereplication, aggregation, and scoring strategy.</title>
        <authorList>
            <person name="Sieber C.M."/>
            <person name="Probst A.J."/>
            <person name="Sharrar A."/>
            <person name="Thomas B.C."/>
            <person name="Hess M."/>
            <person name="Tringe S.G."/>
            <person name="Banfield J.F."/>
        </authorList>
    </citation>
    <scope>NUCLEOTIDE SEQUENCE [LARGE SCALE GENOMIC DNA]</scope>
    <source>
        <strain evidence="2">JGI_Cruoil_03_51_56</strain>
    </source>
</reference>
<dbReference type="PANTHER" id="PTHR38813:SF1">
    <property type="entry name" value="TOXIN RELE1-RELATED"/>
    <property type="match status" value="1"/>
</dbReference>
<accession>A0A235BYE7</accession>
<keyword evidence="1" id="KW-1277">Toxin-antitoxin system</keyword>
<gene>
    <name evidence="2" type="ORF">CH330_00635</name>
</gene>